<gene>
    <name evidence="3" type="ORF">MFLAVUS_011475</name>
</gene>
<accession>A0ABP9ZFK8</accession>
<evidence type="ECO:0000259" key="2">
    <source>
        <dbReference type="Pfam" id="PF03732"/>
    </source>
</evidence>
<evidence type="ECO:0000256" key="1">
    <source>
        <dbReference type="SAM" id="MobiDB-lite"/>
    </source>
</evidence>
<keyword evidence="4" id="KW-1185">Reference proteome</keyword>
<sequence>MNPSNPERTLSPEANHPGHSPYTENEELSLKEFSAMDLDEDAQESSAPEAALSHSDGVSTGISNAINDEDEEEILIRSYKQKIIRLAKKQLESDDLDENTHINQFIAQLKLSIQQLESKNKRDSNHNKIIDIPFFQLVDDPLNAKSENARSYDNAETFVSTFEMILETNDVDINETWKKHLPKAFLFSKNEKHHRWYTQNINNLDDNTMWDVVKAKIIDRFGNSANMANKIEKYLDLQQGKQESIRDYIDRYLETYSRLPNNKRPSDSIEAMKFIKSGSMQKHIYQQPYSTYSHT</sequence>
<organism evidence="3 4">
    <name type="scientific">Mucor flavus</name>
    <dbReference type="NCBI Taxonomy" id="439312"/>
    <lineage>
        <taxon>Eukaryota</taxon>
        <taxon>Fungi</taxon>
        <taxon>Fungi incertae sedis</taxon>
        <taxon>Mucoromycota</taxon>
        <taxon>Mucoromycotina</taxon>
        <taxon>Mucoromycetes</taxon>
        <taxon>Mucorales</taxon>
        <taxon>Mucorineae</taxon>
        <taxon>Mucoraceae</taxon>
        <taxon>Mucor</taxon>
    </lineage>
</organism>
<dbReference type="Pfam" id="PF03732">
    <property type="entry name" value="Retrotrans_gag"/>
    <property type="match status" value="1"/>
</dbReference>
<dbReference type="Proteomes" id="UP001473302">
    <property type="component" value="Unassembled WGS sequence"/>
</dbReference>
<evidence type="ECO:0000313" key="3">
    <source>
        <dbReference type="EMBL" id="GAA5817896.1"/>
    </source>
</evidence>
<reference evidence="3 4" key="1">
    <citation type="submission" date="2024-04" db="EMBL/GenBank/DDBJ databases">
        <title>genome sequences of Mucor flavus KT1a and Helicostylum pulchrum KT1b strains isolated from the surface of a dry-aged beef.</title>
        <authorList>
            <person name="Toyotome T."/>
            <person name="Hosono M."/>
            <person name="Torimaru M."/>
            <person name="Fukuda K."/>
            <person name="Mikami N."/>
        </authorList>
    </citation>
    <scope>NUCLEOTIDE SEQUENCE [LARGE SCALE GENOMIC DNA]</scope>
    <source>
        <strain evidence="3 4">KT1a</strain>
    </source>
</reference>
<evidence type="ECO:0000313" key="4">
    <source>
        <dbReference type="Proteomes" id="UP001473302"/>
    </source>
</evidence>
<protein>
    <recommendedName>
        <fullName evidence="2">Retrotransposon gag domain-containing protein</fullName>
    </recommendedName>
</protein>
<dbReference type="InterPro" id="IPR005162">
    <property type="entry name" value="Retrotrans_gag_dom"/>
</dbReference>
<feature type="compositionally biased region" description="Polar residues" evidence="1">
    <location>
        <begin position="56"/>
        <end position="65"/>
    </location>
</feature>
<name>A0ABP9ZFK8_9FUNG</name>
<dbReference type="EMBL" id="BAABUK010000056">
    <property type="protein sequence ID" value="GAA5817896.1"/>
    <property type="molecule type" value="Genomic_DNA"/>
</dbReference>
<feature type="domain" description="Retrotransposon gag" evidence="2">
    <location>
        <begin position="188"/>
        <end position="269"/>
    </location>
</feature>
<comment type="caution">
    <text evidence="3">The sequence shown here is derived from an EMBL/GenBank/DDBJ whole genome shotgun (WGS) entry which is preliminary data.</text>
</comment>
<proteinExistence type="predicted"/>
<feature type="region of interest" description="Disordered" evidence="1">
    <location>
        <begin position="1"/>
        <end position="65"/>
    </location>
</feature>